<dbReference type="RefSeq" id="XP_034009861.1">
    <property type="nucleotide sequence ID" value="XM_034158197.1"/>
</dbReference>
<gene>
    <name evidence="3" type="ORF">DIURU_005237</name>
</gene>
<dbReference type="Pfam" id="PF08636">
    <property type="entry name" value="Pkr1"/>
    <property type="match status" value="1"/>
</dbReference>
<dbReference type="OMA" id="VKLWEDI"/>
<feature type="region of interest" description="Disordered" evidence="1">
    <location>
        <begin position="84"/>
        <end position="122"/>
    </location>
</feature>
<dbReference type="PANTHER" id="PTHR28251:SF1">
    <property type="entry name" value="V-TYPE ATPASE ASSEMBLY FACTOR PKR1"/>
    <property type="match status" value="1"/>
</dbReference>
<dbReference type="GO" id="GO:0005789">
    <property type="term" value="C:endoplasmic reticulum membrane"/>
    <property type="evidence" value="ECO:0007669"/>
    <property type="project" value="TreeGrafter"/>
</dbReference>
<reference evidence="3 4" key="1">
    <citation type="submission" date="2019-07" db="EMBL/GenBank/DDBJ databases">
        <title>Genome assembly of two rare yeast pathogens: Diutina rugosa and Trichomonascus ciferrii.</title>
        <authorList>
            <person name="Mixao V."/>
            <person name="Saus E."/>
            <person name="Hansen A."/>
            <person name="Lass-Flor C."/>
            <person name="Gabaldon T."/>
        </authorList>
    </citation>
    <scope>NUCLEOTIDE SEQUENCE [LARGE SCALE GENOMIC DNA]</scope>
    <source>
        <strain evidence="3 4">CBS 613</strain>
    </source>
</reference>
<feature type="compositionally biased region" description="Low complexity" evidence="1">
    <location>
        <begin position="107"/>
        <end position="122"/>
    </location>
</feature>
<sequence length="122" mass="13179">MASFVSELWESIFTPGTNGALLVATHASFVLLLTLLAALTWYSGSIHFLNLLVIASVLYGLVIWFIGELRQAKLKTNEELKLESDANADDKPVEEKTAETKLASGVTTTTTPTPAAATKRKV</sequence>
<organism evidence="3 4">
    <name type="scientific">Diutina rugosa</name>
    <name type="common">Yeast</name>
    <name type="synonym">Candida rugosa</name>
    <dbReference type="NCBI Taxonomy" id="5481"/>
    <lineage>
        <taxon>Eukaryota</taxon>
        <taxon>Fungi</taxon>
        <taxon>Dikarya</taxon>
        <taxon>Ascomycota</taxon>
        <taxon>Saccharomycotina</taxon>
        <taxon>Pichiomycetes</taxon>
        <taxon>Debaryomycetaceae</taxon>
        <taxon>Diutina</taxon>
    </lineage>
</organism>
<dbReference type="Proteomes" id="UP000449547">
    <property type="component" value="Unassembled WGS sequence"/>
</dbReference>
<dbReference type="GO" id="GO:0070072">
    <property type="term" value="P:vacuolar proton-transporting V-type ATPase complex assembly"/>
    <property type="evidence" value="ECO:0007669"/>
    <property type="project" value="InterPro"/>
</dbReference>
<name>A0A642UDQ4_DIURU</name>
<accession>A0A642UDQ4</accession>
<evidence type="ECO:0000256" key="1">
    <source>
        <dbReference type="SAM" id="MobiDB-lite"/>
    </source>
</evidence>
<dbReference type="GeneID" id="54783888"/>
<comment type="caution">
    <text evidence="3">The sequence shown here is derived from an EMBL/GenBank/DDBJ whole genome shotgun (WGS) entry which is preliminary data.</text>
</comment>
<dbReference type="OrthoDB" id="9626941at2759"/>
<feature type="transmembrane region" description="Helical" evidence="2">
    <location>
        <begin position="48"/>
        <end position="67"/>
    </location>
</feature>
<keyword evidence="2" id="KW-0472">Membrane</keyword>
<feature type="compositionally biased region" description="Basic and acidic residues" evidence="1">
    <location>
        <begin position="84"/>
        <end position="99"/>
    </location>
</feature>
<evidence type="ECO:0000313" key="3">
    <source>
        <dbReference type="EMBL" id="KAA8897260.1"/>
    </source>
</evidence>
<evidence type="ECO:0000313" key="4">
    <source>
        <dbReference type="Proteomes" id="UP000449547"/>
    </source>
</evidence>
<dbReference type="EMBL" id="SWFT01000158">
    <property type="protein sequence ID" value="KAA8897260.1"/>
    <property type="molecule type" value="Genomic_DNA"/>
</dbReference>
<proteinExistence type="predicted"/>
<dbReference type="PANTHER" id="PTHR28251">
    <property type="entry name" value="V-TYPE ATPASE ASSEMBLY FACTOR PKR1"/>
    <property type="match status" value="1"/>
</dbReference>
<dbReference type="VEuPathDB" id="FungiDB:DIURU_005237"/>
<keyword evidence="2" id="KW-1133">Transmembrane helix</keyword>
<protein>
    <submittedName>
        <fullName evidence="3">Uncharacterized protein</fullName>
    </submittedName>
</protein>
<keyword evidence="4" id="KW-1185">Reference proteome</keyword>
<keyword evidence="2" id="KW-0812">Transmembrane</keyword>
<evidence type="ECO:0000256" key="2">
    <source>
        <dbReference type="SAM" id="Phobius"/>
    </source>
</evidence>
<dbReference type="AlphaFoldDB" id="A0A642UDQ4"/>
<feature type="transmembrane region" description="Helical" evidence="2">
    <location>
        <begin position="20"/>
        <end position="42"/>
    </location>
</feature>
<dbReference type="InterPro" id="IPR013945">
    <property type="entry name" value="Pkr1"/>
</dbReference>